<dbReference type="GO" id="GO:0043190">
    <property type="term" value="C:ATP-binding cassette (ABC) transporter complex"/>
    <property type="evidence" value="ECO:0007669"/>
    <property type="project" value="InterPro"/>
</dbReference>
<dbReference type="InterPro" id="IPR043429">
    <property type="entry name" value="ArtM/GltK/GlnP/TcyL/YhdX-like"/>
</dbReference>
<feature type="transmembrane region" description="Helical" evidence="10">
    <location>
        <begin position="26"/>
        <end position="49"/>
    </location>
</feature>
<evidence type="ECO:0000256" key="4">
    <source>
        <dbReference type="ARBA" id="ARBA00022448"/>
    </source>
</evidence>
<dbReference type="OrthoDB" id="9808674at2"/>
<dbReference type="NCBIfam" id="TIGR01726">
    <property type="entry name" value="HEQRo_perm_3TM"/>
    <property type="match status" value="1"/>
</dbReference>
<feature type="domain" description="ABC transmembrane type-1" evidence="11">
    <location>
        <begin position="22"/>
        <end position="219"/>
    </location>
</feature>
<dbReference type="GO" id="GO:0022857">
    <property type="term" value="F:transmembrane transporter activity"/>
    <property type="evidence" value="ECO:0007669"/>
    <property type="project" value="InterPro"/>
</dbReference>
<keyword evidence="6 10" id="KW-0812">Transmembrane</keyword>
<evidence type="ECO:0000256" key="3">
    <source>
        <dbReference type="ARBA" id="ARBA00010072"/>
    </source>
</evidence>
<dbReference type="InterPro" id="IPR000515">
    <property type="entry name" value="MetI-like"/>
</dbReference>
<comment type="similarity">
    <text evidence="3">Belongs to the binding-protein-dependent transport system permease family. HisMQ subfamily.</text>
</comment>
<evidence type="ECO:0000313" key="13">
    <source>
        <dbReference type="Proteomes" id="UP000315388"/>
    </source>
</evidence>
<reference evidence="12 13" key="1">
    <citation type="journal article" date="2003" name="Int. J. Syst. Evol. Microbiol.">
        <title>Towards a standardized format for the description of a novel species (of an established genus): Ochrobactrum gallinifaecis sp. nov.</title>
        <authorList>
            <person name="Kampfer P."/>
            <person name="Buczolits S."/>
            <person name="Albrecht A."/>
            <person name="Busse H.J."/>
            <person name="Stackebrandt E."/>
        </authorList>
    </citation>
    <scope>NUCLEOTIDE SEQUENCE [LARGE SCALE GENOMIC DNA]</scope>
    <source>
        <strain evidence="12 13">ISO 196</strain>
    </source>
</reference>
<feature type="transmembrane region" description="Helical" evidence="10">
    <location>
        <begin position="70"/>
        <end position="89"/>
    </location>
</feature>
<evidence type="ECO:0000256" key="9">
    <source>
        <dbReference type="ARBA" id="ARBA00023136"/>
    </source>
</evidence>
<dbReference type="SUPFAM" id="SSF161098">
    <property type="entry name" value="MetI-like"/>
    <property type="match status" value="1"/>
</dbReference>
<dbReference type="InterPro" id="IPR010065">
    <property type="entry name" value="AA_ABC_transptr_permease_3TM"/>
</dbReference>
<comment type="caution">
    <text evidence="12">The sequence shown here is derived from an EMBL/GenBank/DDBJ whole genome shotgun (WGS) entry which is preliminary data.</text>
</comment>
<keyword evidence="5" id="KW-1003">Cell membrane</keyword>
<evidence type="ECO:0000256" key="2">
    <source>
        <dbReference type="ARBA" id="ARBA00004429"/>
    </source>
</evidence>
<evidence type="ECO:0000256" key="8">
    <source>
        <dbReference type="ARBA" id="ARBA00022989"/>
    </source>
</evidence>
<gene>
    <name evidence="12" type="ORF">FHY56_16280</name>
</gene>
<dbReference type="PANTHER" id="PTHR30614:SF20">
    <property type="entry name" value="GLUTAMINE TRANSPORT SYSTEM PERMEASE PROTEIN GLNP"/>
    <property type="match status" value="1"/>
</dbReference>
<keyword evidence="9 10" id="KW-0472">Membrane</keyword>
<keyword evidence="4 10" id="KW-0813">Transport</keyword>
<keyword evidence="13" id="KW-1185">Reference proteome</keyword>
<keyword evidence="7" id="KW-0029">Amino-acid transport</keyword>
<evidence type="ECO:0000256" key="6">
    <source>
        <dbReference type="ARBA" id="ARBA00022692"/>
    </source>
</evidence>
<keyword evidence="8 10" id="KW-1133">Transmembrane helix</keyword>
<evidence type="ECO:0000259" key="11">
    <source>
        <dbReference type="PROSITE" id="PS50928"/>
    </source>
</evidence>
<name>A0A502BIM7_9HYPH</name>
<dbReference type="PROSITE" id="PS50928">
    <property type="entry name" value="ABC_TM1"/>
    <property type="match status" value="1"/>
</dbReference>
<evidence type="ECO:0000256" key="10">
    <source>
        <dbReference type="RuleBase" id="RU363032"/>
    </source>
</evidence>
<dbReference type="CDD" id="cd06261">
    <property type="entry name" value="TM_PBP2"/>
    <property type="match status" value="1"/>
</dbReference>
<dbReference type="EMBL" id="VEWJ01000017">
    <property type="protein sequence ID" value="TPF74065.1"/>
    <property type="molecule type" value="Genomic_DNA"/>
</dbReference>
<organism evidence="12 13">
    <name type="scientific">Brucella gallinifaecis</name>
    <dbReference type="NCBI Taxonomy" id="215590"/>
    <lineage>
        <taxon>Bacteria</taxon>
        <taxon>Pseudomonadati</taxon>
        <taxon>Pseudomonadota</taxon>
        <taxon>Alphaproteobacteria</taxon>
        <taxon>Hyphomicrobiales</taxon>
        <taxon>Brucellaceae</taxon>
        <taxon>Brucella/Ochrobactrum group</taxon>
        <taxon>Brucella</taxon>
    </lineage>
</organism>
<evidence type="ECO:0000256" key="5">
    <source>
        <dbReference type="ARBA" id="ARBA00022475"/>
    </source>
</evidence>
<feature type="transmembrane region" description="Helical" evidence="10">
    <location>
        <begin position="203"/>
        <end position="223"/>
    </location>
</feature>
<proteinExistence type="inferred from homology"/>
<evidence type="ECO:0000256" key="7">
    <source>
        <dbReference type="ARBA" id="ARBA00022970"/>
    </source>
</evidence>
<protein>
    <submittedName>
        <fullName evidence="12">Amino acid ABC transporter permease</fullName>
    </submittedName>
</protein>
<dbReference type="GO" id="GO:0006865">
    <property type="term" value="P:amino acid transport"/>
    <property type="evidence" value="ECO:0007669"/>
    <property type="project" value="UniProtKB-KW"/>
</dbReference>
<dbReference type="Pfam" id="PF00528">
    <property type="entry name" value="BPD_transp_1"/>
    <property type="match status" value="1"/>
</dbReference>
<dbReference type="InterPro" id="IPR035906">
    <property type="entry name" value="MetI-like_sf"/>
</dbReference>
<dbReference type="RefSeq" id="WP_140906204.1">
    <property type="nucleotide sequence ID" value="NZ_JBHTMD010000043.1"/>
</dbReference>
<dbReference type="AlphaFoldDB" id="A0A502BIM7"/>
<evidence type="ECO:0000313" key="12">
    <source>
        <dbReference type="EMBL" id="TPF74065.1"/>
    </source>
</evidence>
<comment type="function">
    <text evidence="1">Part of the binding-protein-dependent transport system for glutamine; probably responsible for the translocation of the substrate across the membrane.</text>
</comment>
<feature type="transmembrane region" description="Helical" evidence="10">
    <location>
        <begin position="95"/>
        <end position="119"/>
    </location>
</feature>
<dbReference type="Gene3D" id="1.10.3720.10">
    <property type="entry name" value="MetI-like"/>
    <property type="match status" value="1"/>
</dbReference>
<evidence type="ECO:0000256" key="1">
    <source>
        <dbReference type="ARBA" id="ARBA00003159"/>
    </source>
</evidence>
<sequence length="239" mass="26225">MFGLDYSWLGDPTYQHWLVIGVLNTIQLAAISSFVAVLIGMLGALGLTLRIFWLDALIELFVEVFRNTPPLLQMLFAYFTLSTLGLKVVDPVTGLSVPLLSAFSCAAISLSLFGGALAIEAFRSGIETMPRSIIEASRSLGYGRWSRFWRIEAPIATRICLPALTNILSNLFKTTSQASVIAVPELMYYAGQIYNDNFRTLEVMVLVLVIYVSLVSVLTYGMAKLEAWMAFPGYGKAGG</sequence>
<dbReference type="PANTHER" id="PTHR30614">
    <property type="entry name" value="MEMBRANE COMPONENT OF AMINO ACID ABC TRANSPORTER"/>
    <property type="match status" value="1"/>
</dbReference>
<accession>A0A502BIM7</accession>
<comment type="subcellular location">
    <subcellularLocation>
        <location evidence="2">Cell inner membrane</location>
        <topology evidence="2">Multi-pass membrane protein</topology>
    </subcellularLocation>
    <subcellularLocation>
        <location evidence="10">Cell membrane</location>
        <topology evidence="10">Multi-pass membrane protein</topology>
    </subcellularLocation>
</comment>
<dbReference type="Proteomes" id="UP000315388">
    <property type="component" value="Unassembled WGS sequence"/>
</dbReference>